<proteinExistence type="predicted"/>
<dbReference type="EMBL" id="JAQQDW010000001">
    <property type="protein sequence ID" value="MFM0102102.1"/>
    <property type="molecule type" value="Genomic_DNA"/>
</dbReference>
<organism evidence="1 2">
    <name type="scientific">Paraburkholderia rhynchosiae</name>
    <dbReference type="NCBI Taxonomy" id="487049"/>
    <lineage>
        <taxon>Bacteria</taxon>
        <taxon>Pseudomonadati</taxon>
        <taxon>Pseudomonadota</taxon>
        <taxon>Betaproteobacteria</taxon>
        <taxon>Burkholderiales</taxon>
        <taxon>Burkholderiaceae</taxon>
        <taxon>Paraburkholderia</taxon>
    </lineage>
</organism>
<accession>A0ACC7N3C5</accession>
<evidence type="ECO:0000313" key="1">
    <source>
        <dbReference type="EMBL" id="MFM0102102.1"/>
    </source>
</evidence>
<reference evidence="1 2" key="1">
    <citation type="journal article" date="2024" name="Chem. Sci.">
        <title>Discovery of megapolipeptins by genome mining of a Burkholderiales bacteria collection.</title>
        <authorList>
            <person name="Paulo B.S."/>
            <person name="Recchia M.J.J."/>
            <person name="Lee S."/>
            <person name="Fergusson C.H."/>
            <person name="Romanowski S.B."/>
            <person name="Hernandez A."/>
            <person name="Krull N."/>
            <person name="Liu D.Y."/>
            <person name="Cavanagh H."/>
            <person name="Bos A."/>
            <person name="Gray C.A."/>
            <person name="Murphy B.T."/>
            <person name="Linington R.G."/>
            <person name="Eustaquio A.S."/>
        </authorList>
    </citation>
    <scope>NUCLEOTIDE SEQUENCE [LARGE SCALE GENOMIC DNA]</scope>
    <source>
        <strain evidence="1 2">RL18-126-BIB-B</strain>
    </source>
</reference>
<evidence type="ECO:0000313" key="2">
    <source>
        <dbReference type="Proteomes" id="UP001629235"/>
    </source>
</evidence>
<protein>
    <submittedName>
        <fullName evidence="1">Uncharacterized protein</fullName>
    </submittedName>
</protein>
<keyword evidence="2" id="KW-1185">Reference proteome</keyword>
<name>A0ACC7N3C5_9BURK</name>
<gene>
    <name evidence="1" type="ORF">PQR01_00975</name>
</gene>
<sequence length="341" mass="34914">MAAASTDPAMRGAQRMSTAASVVAVCAAGSACALIASGSAALSMRAGLGQHASSLWMSALALAAMTSVPLLMARPASRHMTLASAATLIVTMSAMNALPAYLNGMQHGGVVAALMVAVGGALLCYWRRACACTASTRGHPDMQIEATRPVGAAALLALFAGLSSGTLARFQLYALCGSSGAQSCWQIALSLIAVCALACLVDRSRSSNNNSMMITLYIARAALIGALATLDDPALAPLAATFFLLLDCVTIPALATLRGGSQRVLSASCPGIAHHLGMVTGAALATTPYFFNDGFVVLFALSAAANLICAASLATHRRARKTPRRVAQLDHRFHRPAHSSS</sequence>
<comment type="caution">
    <text evidence="1">The sequence shown here is derived from an EMBL/GenBank/DDBJ whole genome shotgun (WGS) entry which is preliminary data.</text>
</comment>
<dbReference type="Proteomes" id="UP001629235">
    <property type="component" value="Unassembled WGS sequence"/>
</dbReference>